<dbReference type="PROSITE" id="PS51257">
    <property type="entry name" value="PROKAR_LIPOPROTEIN"/>
    <property type="match status" value="1"/>
</dbReference>
<protein>
    <submittedName>
        <fullName evidence="2">Uncharacterized protein</fullName>
    </submittedName>
</protein>
<keyword evidence="3" id="KW-1185">Reference proteome</keyword>
<evidence type="ECO:0000313" key="2">
    <source>
        <dbReference type="EMBL" id="MDN5199940.1"/>
    </source>
</evidence>
<name>A0ABT8KGU5_9BACT</name>
<feature type="chain" id="PRO_5047217544" evidence="1">
    <location>
        <begin position="21"/>
        <end position="138"/>
    </location>
</feature>
<feature type="signal peptide" evidence="1">
    <location>
        <begin position="1"/>
        <end position="20"/>
    </location>
</feature>
<keyword evidence="1" id="KW-0732">Signal</keyword>
<reference evidence="2" key="1">
    <citation type="submission" date="2023-06" db="EMBL/GenBank/DDBJ databases">
        <title>Genomic of Parafulvivirga corallium.</title>
        <authorList>
            <person name="Wang G."/>
        </authorList>
    </citation>
    <scope>NUCLEOTIDE SEQUENCE</scope>
    <source>
        <strain evidence="2">BMA10</strain>
    </source>
</reference>
<accession>A0ABT8KGU5</accession>
<comment type="caution">
    <text evidence="2">The sequence shown here is derived from an EMBL/GenBank/DDBJ whole genome shotgun (WGS) entry which is preliminary data.</text>
</comment>
<dbReference type="Proteomes" id="UP001172082">
    <property type="component" value="Unassembled WGS sequence"/>
</dbReference>
<dbReference type="EMBL" id="JAUJEA010000001">
    <property type="protein sequence ID" value="MDN5199940.1"/>
    <property type="molecule type" value="Genomic_DNA"/>
</dbReference>
<dbReference type="RefSeq" id="WP_346749969.1">
    <property type="nucleotide sequence ID" value="NZ_JAUJEA010000001.1"/>
</dbReference>
<evidence type="ECO:0000313" key="3">
    <source>
        <dbReference type="Proteomes" id="UP001172082"/>
    </source>
</evidence>
<gene>
    <name evidence="2" type="ORF">QQ008_01170</name>
</gene>
<evidence type="ECO:0000256" key="1">
    <source>
        <dbReference type="SAM" id="SignalP"/>
    </source>
</evidence>
<proteinExistence type="predicted"/>
<organism evidence="2 3">
    <name type="scientific">Splendidivirga corallicola</name>
    <dbReference type="NCBI Taxonomy" id="3051826"/>
    <lineage>
        <taxon>Bacteria</taxon>
        <taxon>Pseudomonadati</taxon>
        <taxon>Bacteroidota</taxon>
        <taxon>Cytophagia</taxon>
        <taxon>Cytophagales</taxon>
        <taxon>Splendidivirgaceae</taxon>
        <taxon>Splendidivirga</taxon>
    </lineage>
</organism>
<sequence length="138" mass="15579">MKTKFNIPLLLCLFMACTQNNVGTSQTPDNYKSIAKSKLGDDAKFNLSPEESYVLCLKETKGSVNQPQNHIKFFVYDLNSKLVVYENAIDNATVKWHSDDQLEIYRIPGIMKEGTSADDYTKIYDVKTGKSVAKSQLK</sequence>